<dbReference type="NCBIfam" id="TIGR03891">
    <property type="entry name" value="thiopep_ocin"/>
    <property type="match status" value="1"/>
</dbReference>
<protein>
    <submittedName>
        <fullName evidence="3">Lantibiotic dehydratase</fullName>
    </submittedName>
</protein>
<proteinExistence type="predicted"/>
<evidence type="ECO:0000313" key="4">
    <source>
        <dbReference type="Proteomes" id="UP001165296"/>
    </source>
</evidence>
<sequence length="1028" mass="116300">MLKQLYHFHPNLILRTPAGPFDSAFDTDALRLRLRDAAFMEALYLASPDLCQECQKWQSGELTDPKKVEKLLGTVARYYARMTSRCTPFGLFAGCSVVSWGEESRITLTPENNTRHTRLDMHYLCTLAYQLSELEAVKQRILYFPNTSIYQIGEEIRYIEHRFVQEERVHQISSAAVSEYLQRVVEASRPGITRTALACLLAADETEMEAALGYIDELIGAQVLVSELEPTVTGPEFYVHIQAVLARLHAAAPNAGIQALQHRLQQVADQLAVLDRNPVNSAEAYEQIVATLQPLGIPIQKNKLFQTDSIRGLEAGATLGTPVQEQLLQALEVLTHLTPAAKNERLEDFKDRFQARYESQAVPLLEALDNESGLRYSDFGKSTYSPLVHDLALAGQSNKGRALRQNEVQQFMYQKLREADRNRQYSVSITKEEVQGFAPATNPLPPSLPVVFRLLDEGQVLLETVGGSSAVNILGRFAHADAHIEQVVREVARYEQEQNPAVCFAEICHLPVSRIGNILLRPSFRDFEIPYLAQSGLPAAGQVRLQDLTLSMEGRQLVIRSRHTNQIIVPRLGTAHNFAHQALPVYEFLCDLQTQGLQPQLGFSWSSVSLYAKFLPRLTFQQVILQPASWQLDRTDLRELLAAPAAEVGARLQELRSRWQLPRFFTLADGDNELLVDADNATSVGVWLAAIRARPSVKLKEFLFANETSPVRNAAGQPYAHQLVALLVRDAPCYTALGKTYVGRQAELTREFSLGSEWLYYKFYCGQKVADRVLVEVIRPLTEELLALGLIDKWFFIRYADPDNHIRLRLHLPDTQRIGDIVHLVNSYVQPYVSNGYLWKTQIDTYRRELERYGTPTMELSETWFYENSRAVLAKLAETAGDDSATPWIWGLCQIDELLDAFACPLAEKLTLLHTLKESFGREFGMNKSLKLQLDAKYRSFRPALQQALQTWELTGKPSPEVRSLARQINDLGQLGLLDVERHSLLGSYIHMLLNRLIPVDARLHEMVLYDFLHRQYQSQQAIQKVAP</sequence>
<dbReference type="EMBL" id="JAJADR010000005">
    <property type="protein sequence ID" value="MCB2409836.1"/>
    <property type="molecule type" value="Genomic_DNA"/>
</dbReference>
<dbReference type="InterPro" id="IPR023809">
    <property type="entry name" value="Thiopep_bacteriocin_synth_dom"/>
</dbReference>
<evidence type="ECO:0000313" key="3">
    <source>
        <dbReference type="EMBL" id="MCB2409836.1"/>
    </source>
</evidence>
<dbReference type="InterPro" id="IPR006827">
    <property type="entry name" value="Lant_deHydtase_N"/>
</dbReference>
<dbReference type="RefSeq" id="WP_226177674.1">
    <property type="nucleotide sequence ID" value="NZ_JAJADR010000005.1"/>
</dbReference>
<organism evidence="3 4">
    <name type="scientific">Hymenobacter lucidus</name>
    <dbReference type="NCBI Taxonomy" id="2880930"/>
    <lineage>
        <taxon>Bacteria</taxon>
        <taxon>Pseudomonadati</taxon>
        <taxon>Bacteroidota</taxon>
        <taxon>Cytophagia</taxon>
        <taxon>Cytophagales</taxon>
        <taxon>Hymenobacteraceae</taxon>
        <taxon>Hymenobacter</taxon>
    </lineage>
</organism>
<dbReference type="Proteomes" id="UP001165296">
    <property type="component" value="Unassembled WGS sequence"/>
</dbReference>
<evidence type="ECO:0000259" key="1">
    <source>
        <dbReference type="Pfam" id="PF04738"/>
    </source>
</evidence>
<accession>A0ABS8AWA2</accession>
<reference evidence="3" key="1">
    <citation type="submission" date="2021-10" db="EMBL/GenBank/DDBJ databases">
        <authorList>
            <person name="Dean J.D."/>
            <person name="Kim M.K."/>
            <person name="Newey C.N."/>
            <person name="Stoker T.S."/>
            <person name="Thompson D.W."/>
            <person name="Grose J.H."/>
        </authorList>
    </citation>
    <scope>NUCLEOTIDE SEQUENCE</scope>
    <source>
        <strain evidence="3">BT178</strain>
    </source>
</reference>
<dbReference type="Pfam" id="PF04738">
    <property type="entry name" value="Lant_dehydr_N"/>
    <property type="match status" value="1"/>
</dbReference>
<comment type="caution">
    <text evidence="3">The sequence shown here is derived from an EMBL/GenBank/DDBJ whole genome shotgun (WGS) entry which is preliminary data.</text>
</comment>
<name>A0ABS8AWA2_9BACT</name>
<evidence type="ECO:0000259" key="2">
    <source>
        <dbReference type="Pfam" id="PF14028"/>
    </source>
</evidence>
<gene>
    <name evidence="3" type="ORF">LGH74_17735</name>
</gene>
<keyword evidence="4" id="KW-1185">Reference proteome</keyword>
<feature type="domain" description="Thiopeptide-type bacteriocin biosynthesis" evidence="2">
    <location>
        <begin position="758"/>
        <end position="1017"/>
    </location>
</feature>
<feature type="domain" description="Lantibiotic dehydratase N-terminal" evidence="1">
    <location>
        <begin position="36"/>
        <end position="684"/>
    </location>
</feature>
<dbReference type="Pfam" id="PF14028">
    <property type="entry name" value="Lant_dehydr_C"/>
    <property type="match status" value="1"/>
</dbReference>